<dbReference type="InParanoid" id="Q2LTE6"/>
<feature type="domain" description="PAC" evidence="12">
    <location>
        <begin position="283"/>
        <end position="335"/>
    </location>
</feature>
<dbReference type="PROSITE" id="PS50109">
    <property type="entry name" value="HIS_KIN"/>
    <property type="match status" value="1"/>
</dbReference>
<evidence type="ECO:0000313" key="14">
    <source>
        <dbReference type="Proteomes" id="UP000001933"/>
    </source>
</evidence>
<dbReference type="Gene3D" id="3.30.450.20">
    <property type="entry name" value="PAS domain"/>
    <property type="match status" value="1"/>
</dbReference>
<dbReference type="PANTHER" id="PTHR43065">
    <property type="entry name" value="SENSOR HISTIDINE KINASE"/>
    <property type="match status" value="1"/>
</dbReference>
<dbReference type="GO" id="GO:0006355">
    <property type="term" value="P:regulation of DNA-templated transcription"/>
    <property type="evidence" value="ECO:0007669"/>
    <property type="project" value="InterPro"/>
</dbReference>
<dbReference type="AlphaFoldDB" id="Q2LTE6"/>
<keyword evidence="9" id="KW-1133">Transmembrane helix</keyword>
<name>Q2LTE6_SYNAS</name>
<dbReference type="InterPro" id="IPR004358">
    <property type="entry name" value="Sig_transdc_His_kin-like_C"/>
</dbReference>
<keyword evidence="3" id="KW-0597">Phosphoprotein</keyword>
<evidence type="ECO:0000256" key="7">
    <source>
        <dbReference type="ARBA" id="ARBA00022840"/>
    </source>
</evidence>
<dbReference type="Gene3D" id="1.10.287.130">
    <property type="match status" value="1"/>
</dbReference>
<dbReference type="Pfam" id="PF25323">
    <property type="entry name" value="6TM_PilS"/>
    <property type="match status" value="1"/>
</dbReference>
<dbReference type="eggNOG" id="COG5000">
    <property type="taxonomic scope" value="Bacteria"/>
</dbReference>
<gene>
    <name evidence="13" type="ORF">SYN_02531</name>
</gene>
<evidence type="ECO:0000259" key="11">
    <source>
        <dbReference type="PROSITE" id="PS50112"/>
    </source>
</evidence>
<dbReference type="EC" id="2.7.13.3" evidence="2"/>
<dbReference type="SMART" id="SM00388">
    <property type="entry name" value="HisKA"/>
    <property type="match status" value="1"/>
</dbReference>
<feature type="transmembrane region" description="Helical" evidence="9">
    <location>
        <begin position="173"/>
        <end position="191"/>
    </location>
</feature>
<dbReference type="GO" id="GO:0005524">
    <property type="term" value="F:ATP binding"/>
    <property type="evidence" value="ECO:0007669"/>
    <property type="project" value="UniProtKB-KW"/>
</dbReference>
<dbReference type="Pfam" id="PF02518">
    <property type="entry name" value="HATPase_c"/>
    <property type="match status" value="1"/>
</dbReference>
<dbReference type="Pfam" id="PF00989">
    <property type="entry name" value="PAS"/>
    <property type="match status" value="1"/>
</dbReference>
<keyword evidence="5" id="KW-0547">Nucleotide-binding</keyword>
<feature type="domain" description="Histidine kinase" evidence="10">
    <location>
        <begin position="348"/>
        <end position="560"/>
    </location>
</feature>
<evidence type="ECO:0000259" key="12">
    <source>
        <dbReference type="PROSITE" id="PS50113"/>
    </source>
</evidence>
<dbReference type="PROSITE" id="PS50112">
    <property type="entry name" value="PAS"/>
    <property type="match status" value="1"/>
</dbReference>
<keyword evidence="6 13" id="KW-0418">Kinase</keyword>
<dbReference type="CDD" id="cd00082">
    <property type="entry name" value="HisKA"/>
    <property type="match status" value="1"/>
</dbReference>
<evidence type="ECO:0000256" key="2">
    <source>
        <dbReference type="ARBA" id="ARBA00012438"/>
    </source>
</evidence>
<dbReference type="PRINTS" id="PR00344">
    <property type="entry name" value="BCTRLSENSOR"/>
</dbReference>
<dbReference type="SMART" id="SM00091">
    <property type="entry name" value="PAS"/>
    <property type="match status" value="1"/>
</dbReference>
<evidence type="ECO:0000256" key="1">
    <source>
        <dbReference type="ARBA" id="ARBA00000085"/>
    </source>
</evidence>
<feature type="transmembrane region" description="Helical" evidence="9">
    <location>
        <begin position="130"/>
        <end position="153"/>
    </location>
</feature>
<dbReference type="InterPro" id="IPR003661">
    <property type="entry name" value="HisK_dim/P_dom"/>
</dbReference>
<proteinExistence type="predicted"/>
<dbReference type="InterPro" id="IPR036890">
    <property type="entry name" value="HATPase_C_sf"/>
</dbReference>
<evidence type="ECO:0000259" key="10">
    <source>
        <dbReference type="PROSITE" id="PS50109"/>
    </source>
</evidence>
<dbReference type="SUPFAM" id="SSF47384">
    <property type="entry name" value="Homodimeric domain of signal transducing histidine kinase"/>
    <property type="match status" value="1"/>
</dbReference>
<dbReference type="EMBL" id="CP000252">
    <property type="protein sequence ID" value="ABC77357.1"/>
    <property type="molecule type" value="Genomic_DNA"/>
</dbReference>
<dbReference type="CDD" id="cd00075">
    <property type="entry name" value="HATPase"/>
    <property type="match status" value="1"/>
</dbReference>
<dbReference type="Pfam" id="PF00512">
    <property type="entry name" value="HisKA"/>
    <property type="match status" value="1"/>
</dbReference>
<dbReference type="GO" id="GO:0000155">
    <property type="term" value="F:phosphorelay sensor kinase activity"/>
    <property type="evidence" value="ECO:0007669"/>
    <property type="project" value="InterPro"/>
</dbReference>
<dbReference type="CDD" id="cd00130">
    <property type="entry name" value="PAS"/>
    <property type="match status" value="1"/>
</dbReference>
<dbReference type="SUPFAM" id="SSF55874">
    <property type="entry name" value="ATPase domain of HSP90 chaperone/DNA topoisomerase II/histidine kinase"/>
    <property type="match status" value="1"/>
</dbReference>
<dbReference type="Gene3D" id="3.30.565.10">
    <property type="entry name" value="Histidine kinase-like ATPase, C-terminal domain"/>
    <property type="match status" value="1"/>
</dbReference>
<evidence type="ECO:0000256" key="8">
    <source>
        <dbReference type="ARBA" id="ARBA00023012"/>
    </source>
</evidence>
<evidence type="ECO:0000313" key="13">
    <source>
        <dbReference type="EMBL" id="ABC77357.1"/>
    </source>
</evidence>
<feature type="transmembrane region" description="Helical" evidence="9">
    <location>
        <begin position="54"/>
        <end position="76"/>
    </location>
</feature>
<dbReference type="InterPro" id="IPR036097">
    <property type="entry name" value="HisK_dim/P_sf"/>
</dbReference>
<reference evidence="13 14" key="1">
    <citation type="journal article" date="2007" name="Proc. Natl. Acad. Sci. U.S.A.">
        <title>The genome of Syntrophus aciditrophicus: life at the thermodynamic limit of microbial growth.</title>
        <authorList>
            <person name="McInerney M.J."/>
            <person name="Rohlin L."/>
            <person name="Mouttaki H."/>
            <person name="Kim U."/>
            <person name="Krupp R.S."/>
            <person name="Rios-Hernandez L."/>
            <person name="Sieber J."/>
            <person name="Struchtemeyer C.G."/>
            <person name="Bhattacharyya A."/>
            <person name="Campbell J.W."/>
            <person name="Gunsalus R.P."/>
        </authorList>
    </citation>
    <scope>NUCLEOTIDE SEQUENCE [LARGE SCALE GENOMIC DNA]</scope>
    <source>
        <strain evidence="13 14">SB</strain>
    </source>
</reference>
<protein>
    <recommendedName>
        <fullName evidence="2">histidine kinase</fullName>
        <ecNumber evidence="2">2.7.13.3</ecNumber>
    </recommendedName>
</protein>
<dbReference type="InterPro" id="IPR005467">
    <property type="entry name" value="His_kinase_dom"/>
</dbReference>
<keyword evidence="4" id="KW-0808">Transferase</keyword>
<comment type="catalytic activity">
    <reaction evidence="1">
        <text>ATP + protein L-histidine = ADP + protein N-phospho-L-histidine.</text>
        <dbReference type="EC" id="2.7.13.3"/>
    </reaction>
</comment>
<dbReference type="InterPro" id="IPR013767">
    <property type="entry name" value="PAS_fold"/>
</dbReference>
<keyword evidence="7" id="KW-0067">ATP-binding</keyword>
<evidence type="ECO:0000256" key="3">
    <source>
        <dbReference type="ARBA" id="ARBA00022553"/>
    </source>
</evidence>
<dbReference type="PROSITE" id="PS50113">
    <property type="entry name" value="PAC"/>
    <property type="match status" value="1"/>
</dbReference>
<feature type="transmembrane region" description="Helical" evidence="9">
    <location>
        <begin position="20"/>
        <end position="39"/>
    </location>
</feature>
<evidence type="ECO:0000256" key="5">
    <source>
        <dbReference type="ARBA" id="ARBA00022741"/>
    </source>
</evidence>
<dbReference type="InterPro" id="IPR003594">
    <property type="entry name" value="HATPase_dom"/>
</dbReference>
<organism evidence="13 14">
    <name type="scientific">Syntrophus aciditrophicus (strain SB)</name>
    <dbReference type="NCBI Taxonomy" id="56780"/>
    <lineage>
        <taxon>Bacteria</taxon>
        <taxon>Pseudomonadati</taxon>
        <taxon>Thermodesulfobacteriota</taxon>
        <taxon>Syntrophia</taxon>
        <taxon>Syntrophales</taxon>
        <taxon>Syntrophaceae</taxon>
        <taxon>Syntrophus</taxon>
    </lineage>
</organism>
<accession>Q2LTE6</accession>
<keyword evidence="9" id="KW-0472">Membrane</keyword>
<dbReference type="KEGG" id="sat:SYN_02531"/>
<evidence type="ECO:0000256" key="6">
    <source>
        <dbReference type="ARBA" id="ARBA00022777"/>
    </source>
</evidence>
<keyword evidence="9" id="KW-0812">Transmembrane</keyword>
<sequence>MKSHENSSMREVILLERLRWLIVCRVAIATFLLVIIIFIDLKQTSLYPEIRFPSFYSLILTTYIISFIYVFLLKVVKNSHLHAYIQMVCDVFLITLLVHITGGVSSIYSVLYPMVIIYTVLFAERKGGLIVATACSLSYGLLLNLEYFAVIAPQYQSIIPEVQRNAGYLYSRIFIHALSFYIVAFLASFVIEQEKTARTLLAEKENAFDQLDLLHQSIIESVDAGILTIDMEDRIKSFNRAAVDITGLSVADVLNRSIHEVFPGYASLFARYSCIQTGKSSGRRMEMNIRNRNNEELILGCSLSRLRGSQGEHIGEILIFQDLTSIKKIEAAYEKSRRFAFIGEMAAGLAHEIRNPLAAISGSIHMLKKDLKLDPTDERLMKIILRGKDQLENFMKDFLLLAKPAAGEKEWMNLNALIDEILESLVYIPDWSENITVEKNYPEPSLLYANKREMQHVIWNLILNALQAMPRGGRLHIRTTPVVVMNERQCVQLDIEDSGEGISREDMNRIFEPFFTTKERGTGLGLAVVGKIIENYSGTITITSEKEKGTRLRVCLPKNQELAETETIFTKDVRVA</sequence>
<dbReference type="InterPro" id="IPR000700">
    <property type="entry name" value="PAS-assoc_C"/>
</dbReference>
<dbReference type="Proteomes" id="UP000001933">
    <property type="component" value="Chromosome"/>
</dbReference>
<dbReference type="SMART" id="SM00387">
    <property type="entry name" value="HATPase_c"/>
    <property type="match status" value="1"/>
</dbReference>
<feature type="domain" description="PAS" evidence="11">
    <location>
        <begin position="218"/>
        <end position="262"/>
    </location>
</feature>
<dbReference type="NCBIfam" id="TIGR00229">
    <property type="entry name" value="sensory_box"/>
    <property type="match status" value="1"/>
</dbReference>
<keyword evidence="8" id="KW-0902">Two-component regulatory system</keyword>
<keyword evidence="14" id="KW-1185">Reference proteome</keyword>
<evidence type="ECO:0000256" key="4">
    <source>
        <dbReference type="ARBA" id="ARBA00022679"/>
    </source>
</evidence>
<dbReference type="InterPro" id="IPR035965">
    <property type="entry name" value="PAS-like_dom_sf"/>
</dbReference>
<dbReference type="SUPFAM" id="SSF55785">
    <property type="entry name" value="PYP-like sensor domain (PAS domain)"/>
    <property type="match status" value="1"/>
</dbReference>
<dbReference type="STRING" id="56780.SYN_02531"/>
<feature type="transmembrane region" description="Helical" evidence="9">
    <location>
        <begin position="106"/>
        <end position="123"/>
    </location>
</feature>
<dbReference type="InterPro" id="IPR000014">
    <property type="entry name" value="PAS"/>
</dbReference>
<evidence type="ECO:0000256" key="9">
    <source>
        <dbReference type="SAM" id="Phobius"/>
    </source>
</evidence>
<dbReference type="HOGENOM" id="CLU_000445_114_39_7"/>
<dbReference type="PANTHER" id="PTHR43065:SF10">
    <property type="entry name" value="PEROXIDE STRESS-ACTIVATED HISTIDINE KINASE MAK3"/>
    <property type="match status" value="1"/>
</dbReference>